<evidence type="ECO:0000313" key="2">
    <source>
        <dbReference type="Proteomes" id="UP000236735"/>
    </source>
</evidence>
<reference evidence="1 2" key="1">
    <citation type="submission" date="2016-10" db="EMBL/GenBank/DDBJ databases">
        <authorList>
            <person name="de Groot N.N."/>
        </authorList>
    </citation>
    <scope>NUCLEOTIDE SEQUENCE [LARGE SCALE GENOMIC DNA]</scope>
    <source>
        <strain evidence="1 2">AR32</strain>
    </source>
</reference>
<evidence type="ECO:0000313" key="1">
    <source>
        <dbReference type="EMBL" id="SEF48586.1"/>
    </source>
</evidence>
<dbReference type="Proteomes" id="UP000236735">
    <property type="component" value="Unassembled WGS sequence"/>
</dbReference>
<dbReference type="RefSeq" id="WP_103915137.1">
    <property type="nucleotide sequence ID" value="NZ_FNUV01000001.1"/>
</dbReference>
<gene>
    <name evidence="1" type="ORF">SAMN05216354_0632</name>
</gene>
<organism evidence="1 2">
    <name type="scientific">Xylanibacter ruminicola</name>
    <name type="common">Prevotella ruminicola</name>
    <dbReference type="NCBI Taxonomy" id="839"/>
    <lineage>
        <taxon>Bacteria</taxon>
        <taxon>Pseudomonadati</taxon>
        <taxon>Bacteroidota</taxon>
        <taxon>Bacteroidia</taxon>
        <taxon>Bacteroidales</taxon>
        <taxon>Prevotellaceae</taxon>
        <taxon>Xylanibacter</taxon>
    </lineage>
</organism>
<dbReference type="AlphaFoldDB" id="A0A1H5SD91"/>
<proteinExistence type="predicted"/>
<protein>
    <submittedName>
        <fullName evidence="1">Uncharacterized protein</fullName>
    </submittedName>
</protein>
<sequence length="126" mass="14342">MNIEDRRIKVDGDLLRKIAKTFKVSEVTVRSALRYDQEKGQTEKAKRIRMMALQNGGIPSICLPECETIHDANGIMRQRFNNGATIEVDKNTGDAKWFDKKGIKRGEEKNISVTRLYVIQELAAAF</sequence>
<dbReference type="EMBL" id="FNUV01000001">
    <property type="protein sequence ID" value="SEF48586.1"/>
    <property type="molecule type" value="Genomic_DNA"/>
</dbReference>
<accession>A0A1H5SD91</accession>
<name>A0A1H5SD91_XYLRU</name>